<dbReference type="PANTHER" id="PTHR23342:SF0">
    <property type="entry name" value="N-ACETYLGLUTAMATE SYNTHASE, MITOCHONDRIAL"/>
    <property type="match status" value="1"/>
</dbReference>
<dbReference type="Gene3D" id="3.40.1160.10">
    <property type="entry name" value="Acetylglutamate kinase-like"/>
    <property type="match status" value="1"/>
</dbReference>
<comment type="subcellular location">
    <subcellularLocation>
        <location evidence="10">Cytoplasm</location>
    </subcellularLocation>
</comment>
<feature type="site" description="Transition state stabilizer" evidence="10">
    <location>
        <position position="221"/>
    </location>
</feature>
<dbReference type="SUPFAM" id="SSF53633">
    <property type="entry name" value="Carbamate kinase-like"/>
    <property type="match status" value="1"/>
</dbReference>
<feature type="binding site" evidence="10">
    <location>
        <begin position="185"/>
        <end position="190"/>
    </location>
    <ligand>
        <name>ATP</name>
        <dbReference type="ChEBI" id="CHEBI:30616"/>
    </ligand>
</feature>
<evidence type="ECO:0000313" key="12">
    <source>
        <dbReference type="EMBL" id="MBO1108448.1"/>
    </source>
</evidence>
<evidence type="ECO:0000256" key="7">
    <source>
        <dbReference type="ARBA" id="ARBA00022777"/>
    </source>
</evidence>
<keyword evidence="8 10" id="KW-0067">ATP-binding</keyword>
<dbReference type="Proteomes" id="UP000664658">
    <property type="component" value="Unassembled WGS sequence"/>
</dbReference>
<accession>A0A379CU78</accession>
<organism evidence="12 13">
    <name type="scientific">Plesiomonas shigelloides</name>
    <name type="common">Aeromonas shigelloides</name>
    <dbReference type="NCBI Taxonomy" id="703"/>
    <lineage>
        <taxon>Bacteria</taxon>
        <taxon>Pseudomonadati</taxon>
        <taxon>Pseudomonadota</taxon>
        <taxon>Gammaproteobacteria</taxon>
        <taxon>Enterobacterales</taxon>
        <taxon>Enterobacteriaceae</taxon>
        <taxon>Plesiomonas</taxon>
    </lineage>
</organism>
<evidence type="ECO:0000256" key="9">
    <source>
        <dbReference type="ARBA" id="ARBA00048141"/>
    </source>
</evidence>
<comment type="pathway">
    <text evidence="1 10">Amino-acid biosynthesis; L-arginine biosynthesis; N(2)-acetyl-L-ornithine from L-glutamate: step 2/4.</text>
</comment>
<evidence type="ECO:0000256" key="8">
    <source>
        <dbReference type="ARBA" id="ARBA00022840"/>
    </source>
</evidence>
<name>A0A379CU78_PLESH</name>
<feature type="binding site" evidence="10">
    <location>
        <begin position="48"/>
        <end position="49"/>
    </location>
    <ligand>
        <name>substrate</name>
    </ligand>
</feature>
<dbReference type="NCBIfam" id="TIGR00761">
    <property type="entry name" value="argB"/>
    <property type="match status" value="1"/>
</dbReference>
<evidence type="ECO:0000256" key="10">
    <source>
        <dbReference type="HAMAP-Rule" id="MF_00082"/>
    </source>
</evidence>
<dbReference type="InterPro" id="IPR037528">
    <property type="entry name" value="ArgB"/>
</dbReference>
<dbReference type="RefSeq" id="WP_039046822.1">
    <property type="nucleotide sequence ID" value="NZ_CP050969.1"/>
</dbReference>
<dbReference type="InterPro" id="IPR036393">
    <property type="entry name" value="AceGlu_kinase-like_sf"/>
</dbReference>
<proteinExistence type="inferred from homology"/>
<feature type="binding site" evidence="10">
    <location>
        <position position="162"/>
    </location>
    <ligand>
        <name>substrate</name>
    </ligand>
</feature>
<dbReference type="Pfam" id="PF00696">
    <property type="entry name" value="AA_kinase"/>
    <property type="match status" value="1"/>
</dbReference>
<comment type="function">
    <text evidence="10">Catalyzes the ATP-dependent phosphorylation of N-acetyl-L-glutamate.</text>
</comment>
<dbReference type="CDD" id="cd04249">
    <property type="entry name" value="AAK_NAGK-NC"/>
    <property type="match status" value="1"/>
</dbReference>
<dbReference type="GO" id="GO:0003991">
    <property type="term" value="F:acetylglutamate kinase activity"/>
    <property type="evidence" value="ECO:0007669"/>
    <property type="project" value="UniProtKB-UniRule"/>
</dbReference>
<dbReference type="GO" id="GO:0005737">
    <property type="term" value="C:cytoplasm"/>
    <property type="evidence" value="ECO:0007669"/>
    <property type="project" value="UniProtKB-SubCell"/>
</dbReference>
<dbReference type="KEGG" id="pshi:SAMEA2665130_2837"/>
<keyword evidence="7 10" id="KW-0418">Kinase</keyword>
<evidence type="ECO:0000256" key="5">
    <source>
        <dbReference type="ARBA" id="ARBA00022679"/>
    </source>
</evidence>
<evidence type="ECO:0000256" key="4">
    <source>
        <dbReference type="ARBA" id="ARBA00022605"/>
    </source>
</evidence>
<dbReference type="GeneID" id="69704599"/>
<dbReference type="EC" id="2.7.2.8" evidence="10"/>
<evidence type="ECO:0000256" key="2">
    <source>
        <dbReference type="ARBA" id="ARBA00022490"/>
    </source>
</evidence>
<dbReference type="AlphaFoldDB" id="A0A379CU78"/>
<feature type="site" description="Transition state stabilizer" evidence="10">
    <location>
        <position position="12"/>
    </location>
</feature>
<dbReference type="InterPro" id="IPR041731">
    <property type="entry name" value="NAGK-NC"/>
</dbReference>
<keyword evidence="4 10" id="KW-0028">Amino-acid biosynthesis</keyword>
<keyword evidence="5 10" id="KW-0808">Transferase</keyword>
<feature type="binding site" evidence="10">
    <location>
        <begin position="213"/>
        <end position="215"/>
    </location>
    <ligand>
        <name>ATP</name>
        <dbReference type="ChEBI" id="CHEBI:30616"/>
    </ligand>
</feature>
<evidence type="ECO:0000256" key="3">
    <source>
        <dbReference type="ARBA" id="ARBA00022571"/>
    </source>
</evidence>
<feature type="binding site" evidence="10">
    <location>
        <position position="70"/>
    </location>
    <ligand>
        <name>substrate</name>
    </ligand>
</feature>
<gene>
    <name evidence="10 12" type="primary">argB</name>
    <name evidence="12" type="ORF">J2R62_09465</name>
</gene>
<evidence type="ECO:0000259" key="11">
    <source>
        <dbReference type="Pfam" id="PF00696"/>
    </source>
</evidence>
<comment type="subunit">
    <text evidence="10">Homodimer.</text>
</comment>
<keyword evidence="2 10" id="KW-0963">Cytoplasm</keyword>
<dbReference type="PIRSF" id="PIRSF000728">
    <property type="entry name" value="NAGK"/>
    <property type="match status" value="1"/>
</dbReference>
<sequence>MTAPVTTPLVIKLGGVLLDSEEALQKLFSALVTYHQTHPRPLVIVHGGGYLVDDLMKKLALPVQKKQGLRVTPPEQIGIITGALAGTANKTLLAWAVKKQLPAVGLSLADGGITQVTQLAEELGCVGDAKPGSPALLHLLLGGGYLPIISSIGIDASGQLMNVNADQAATAIAETLHADLVMLSDVSGILDGKGQRIAHLSSKKAQDLITQGIITDGMIVKVRAALDAAQTLGRPVDIASWRYPELLPALFDGEAIGTRISAES</sequence>
<dbReference type="UniPathway" id="UPA00068">
    <property type="reaction ID" value="UER00107"/>
</dbReference>
<comment type="similarity">
    <text evidence="10">Belongs to the acetylglutamate kinase family. ArgB subfamily.</text>
</comment>
<evidence type="ECO:0000256" key="6">
    <source>
        <dbReference type="ARBA" id="ARBA00022741"/>
    </source>
</evidence>
<dbReference type="HAMAP" id="MF_00082">
    <property type="entry name" value="ArgB"/>
    <property type="match status" value="1"/>
</dbReference>
<evidence type="ECO:0000313" key="13">
    <source>
        <dbReference type="Proteomes" id="UP000664658"/>
    </source>
</evidence>
<keyword evidence="3 10" id="KW-0055">Arginine biosynthesis</keyword>
<dbReference type="InterPro" id="IPR001048">
    <property type="entry name" value="Asp/Glu/Uridylate_kinase"/>
</dbReference>
<protein>
    <recommendedName>
        <fullName evidence="10">Acetylglutamate kinase</fullName>
        <ecNumber evidence="10">2.7.2.8</ecNumber>
    </recommendedName>
    <alternativeName>
        <fullName evidence="10">N-acetyl-L-glutamate 5-phosphotransferase</fullName>
    </alternativeName>
    <alternativeName>
        <fullName evidence="10">NAG kinase</fullName>
        <shortName evidence="10">NAGK</shortName>
    </alternativeName>
</protein>
<comment type="catalytic activity">
    <reaction evidence="9 10">
        <text>N-acetyl-L-glutamate + ATP = N-acetyl-L-glutamyl 5-phosphate + ADP</text>
        <dbReference type="Rhea" id="RHEA:14629"/>
        <dbReference type="ChEBI" id="CHEBI:30616"/>
        <dbReference type="ChEBI" id="CHEBI:44337"/>
        <dbReference type="ChEBI" id="CHEBI:57936"/>
        <dbReference type="ChEBI" id="CHEBI:456216"/>
        <dbReference type="EC" id="2.7.2.8"/>
    </reaction>
</comment>
<dbReference type="InterPro" id="IPR004662">
    <property type="entry name" value="AcgluKinase_fam"/>
</dbReference>
<feature type="domain" description="Aspartate/glutamate/uridylate kinase" evidence="11">
    <location>
        <begin position="9"/>
        <end position="239"/>
    </location>
</feature>
<dbReference type="PANTHER" id="PTHR23342">
    <property type="entry name" value="N-ACETYLGLUTAMATE SYNTHASE"/>
    <property type="match status" value="1"/>
</dbReference>
<dbReference type="EMBL" id="JAFNAA010000009">
    <property type="protein sequence ID" value="MBO1108448.1"/>
    <property type="molecule type" value="Genomic_DNA"/>
</dbReference>
<comment type="caution">
    <text evidence="12">The sequence shown here is derived from an EMBL/GenBank/DDBJ whole genome shotgun (WGS) entry which is preliminary data.</text>
</comment>
<dbReference type="GO" id="GO:0005524">
    <property type="term" value="F:ATP binding"/>
    <property type="evidence" value="ECO:0007669"/>
    <property type="project" value="UniProtKB-UniRule"/>
</dbReference>
<dbReference type="GO" id="GO:0042450">
    <property type="term" value="P:L-arginine biosynthetic process via ornithine"/>
    <property type="evidence" value="ECO:0007669"/>
    <property type="project" value="UniProtKB-UniRule"/>
</dbReference>
<dbReference type="FunFam" id="3.40.1160.10:FF:000008">
    <property type="entry name" value="Acetylglutamate kinase"/>
    <property type="match status" value="1"/>
</dbReference>
<evidence type="ECO:0000256" key="1">
    <source>
        <dbReference type="ARBA" id="ARBA00004828"/>
    </source>
</evidence>
<keyword evidence="6 10" id="KW-0547">Nucleotide-binding</keyword>
<reference evidence="12" key="1">
    <citation type="submission" date="2021-03" db="EMBL/GenBank/DDBJ databases">
        <title>Plesiomonas shigelloides zfcc0051, isolated from zebrafish feces.</title>
        <authorList>
            <person name="Vanderhoek Z."/>
            <person name="Gaulke C."/>
        </authorList>
    </citation>
    <scope>NUCLEOTIDE SEQUENCE</scope>
    <source>
        <strain evidence="12">Zfcc0051</strain>
    </source>
</reference>